<keyword evidence="4 6" id="KW-0472">Membrane</keyword>
<dbReference type="AlphaFoldDB" id="A0AAN6ZXI6"/>
<evidence type="ECO:0000256" key="5">
    <source>
        <dbReference type="SAM" id="MobiDB-lite"/>
    </source>
</evidence>
<organism evidence="7 8">
    <name type="scientific">Chaetomidium leptoderma</name>
    <dbReference type="NCBI Taxonomy" id="669021"/>
    <lineage>
        <taxon>Eukaryota</taxon>
        <taxon>Fungi</taxon>
        <taxon>Dikarya</taxon>
        <taxon>Ascomycota</taxon>
        <taxon>Pezizomycotina</taxon>
        <taxon>Sordariomycetes</taxon>
        <taxon>Sordariomycetidae</taxon>
        <taxon>Sordariales</taxon>
        <taxon>Chaetomiaceae</taxon>
        <taxon>Chaetomidium</taxon>
    </lineage>
</organism>
<dbReference type="InterPro" id="IPR050360">
    <property type="entry name" value="MFS_Sugar_Transporters"/>
</dbReference>
<feature type="compositionally biased region" description="Basic and acidic residues" evidence="5">
    <location>
        <begin position="204"/>
        <end position="219"/>
    </location>
</feature>
<dbReference type="EMBL" id="MU856929">
    <property type="protein sequence ID" value="KAK4153819.1"/>
    <property type="molecule type" value="Genomic_DNA"/>
</dbReference>
<dbReference type="Gene3D" id="1.20.1250.20">
    <property type="entry name" value="MFS general substrate transporter like domains"/>
    <property type="match status" value="1"/>
</dbReference>
<proteinExistence type="predicted"/>
<accession>A0AAN6ZXI6</accession>
<dbReference type="PANTHER" id="PTHR48022:SF10">
    <property type="entry name" value="MAJOR FACILITATOR SUPERFAMILY (MFS) PROFILE DOMAIN-CONTAINING PROTEIN"/>
    <property type="match status" value="1"/>
</dbReference>
<evidence type="ECO:0000256" key="1">
    <source>
        <dbReference type="ARBA" id="ARBA00004141"/>
    </source>
</evidence>
<evidence type="ECO:0000313" key="7">
    <source>
        <dbReference type="EMBL" id="KAK4153819.1"/>
    </source>
</evidence>
<evidence type="ECO:0000256" key="4">
    <source>
        <dbReference type="ARBA" id="ARBA00023136"/>
    </source>
</evidence>
<feature type="transmembrane region" description="Helical" evidence="6">
    <location>
        <begin position="146"/>
        <end position="164"/>
    </location>
</feature>
<gene>
    <name evidence="7" type="ORF">C8A00DRAFT_33431</name>
</gene>
<feature type="transmembrane region" description="Helical" evidence="6">
    <location>
        <begin position="111"/>
        <end position="134"/>
    </location>
</feature>
<keyword evidence="2 6" id="KW-0812">Transmembrane</keyword>
<evidence type="ECO:0000256" key="2">
    <source>
        <dbReference type="ARBA" id="ARBA00022692"/>
    </source>
</evidence>
<reference evidence="7" key="2">
    <citation type="submission" date="2023-05" db="EMBL/GenBank/DDBJ databases">
        <authorList>
            <consortium name="Lawrence Berkeley National Laboratory"/>
            <person name="Steindorff A."/>
            <person name="Hensen N."/>
            <person name="Bonometti L."/>
            <person name="Westerberg I."/>
            <person name="Brannstrom I.O."/>
            <person name="Guillou S."/>
            <person name="Cros-Aarteil S."/>
            <person name="Calhoun S."/>
            <person name="Haridas S."/>
            <person name="Kuo A."/>
            <person name="Mondo S."/>
            <person name="Pangilinan J."/>
            <person name="Riley R."/>
            <person name="Labutti K."/>
            <person name="Andreopoulos B."/>
            <person name="Lipzen A."/>
            <person name="Chen C."/>
            <person name="Yanf M."/>
            <person name="Daum C."/>
            <person name="Ng V."/>
            <person name="Clum A."/>
            <person name="Ohm R."/>
            <person name="Martin F."/>
            <person name="Silar P."/>
            <person name="Natvig D."/>
            <person name="Lalanne C."/>
            <person name="Gautier V."/>
            <person name="Ament-Velasquez S.L."/>
            <person name="Kruys A."/>
            <person name="Hutchinson M.I."/>
            <person name="Powell A.J."/>
            <person name="Barry K."/>
            <person name="Miller A.N."/>
            <person name="Grigoriev I.V."/>
            <person name="Debuchy R."/>
            <person name="Gladieux P."/>
            <person name="Thoren M.H."/>
            <person name="Johannesson H."/>
        </authorList>
    </citation>
    <scope>NUCLEOTIDE SEQUENCE</scope>
    <source>
        <strain evidence="7">CBS 538.74</strain>
    </source>
</reference>
<dbReference type="Proteomes" id="UP001302745">
    <property type="component" value="Unassembled WGS sequence"/>
</dbReference>
<dbReference type="PANTHER" id="PTHR48022">
    <property type="entry name" value="PLASTIDIC GLUCOSE TRANSPORTER 4"/>
    <property type="match status" value="1"/>
</dbReference>
<feature type="transmembrane region" description="Helical" evidence="6">
    <location>
        <begin position="37"/>
        <end position="56"/>
    </location>
</feature>
<protein>
    <submittedName>
        <fullName evidence="7">Mfs monosaccharide transporter protein</fullName>
    </submittedName>
</protein>
<dbReference type="GO" id="GO:0005351">
    <property type="term" value="F:carbohydrate:proton symporter activity"/>
    <property type="evidence" value="ECO:0007669"/>
    <property type="project" value="TreeGrafter"/>
</dbReference>
<evidence type="ECO:0000256" key="3">
    <source>
        <dbReference type="ARBA" id="ARBA00022989"/>
    </source>
</evidence>
<name>A0AAN6ZXI6_9PEZI</name>
<feature type="transmembrane region" description="Helical" evidence="6">
    <location>
        <begin position="68"/>
        <end position="90"/>
    </location>
</feature>
<sequence length="219" mass="24318">MAGIGNPFENSCILISVGVVAILINSALITHFGRRRVFLVSGLILCGIAQLLTAIVDQVNPGAKSTGQAIVALAVVYILGYNLSHLKAWWRRTPGSRAVNCPRSACGRTSTFGFATAVGFFTAWLTTFTALYFINPESLNWGPKYSYIWAPSCWISALWVFFFPPEVKDRTLEKIDEMFEARIPARRFRKDAATAPGEDEKEDAEVMHSEVMHNEVGRR</sequence>
<dbReference type="GO" id="GO:0016020">
    <property type="term" value="C:membrane"/>
    <property type="evidence" value="ECO:0007669"/>
    <property type="project" value="UniProtKB-SubCell"/>
</dbReference>
<keyword evidence="3 6" id="KW-1133">Transmembrane helix</keyword>
<feature type="transmembrane region" description="Helical" evidence="6">
    <location>
        <begin position="12"/>
        <end position="30"/>
    </location>
</feature>
<keyword evidence="8" id="KW-1185">Reference proteome</keyword>
<dbReference type="InterPro" id="IPR005828">
    <property type="entry name" value="MFS_sugar_transport-like"/>
</dbReference>
<comment type="subcellular location">
    <subcellularLocation>
        <location evidence="1">Membrane</location>
        <topology evidence="1">Multi-pass membrane protein</topology>
    </subcellularLocation>
</comment>
<dbReference type="Pfam" id="PF00083">
    <property type="entry name" value="Sugar_tr"/>
    <property type="match status" value="1"/>
</dbReference>
<feature type="region of interest" description="Disordered" evidence="5">
    <location>
        <begin position="190"/>
        <end position="219"/>
    </location>
</feature>
<comment type="caution">
    <text evidence="7">The sequence shown here is derived from an EMBL/GenBank/DDBJ whole genome shotgun (WGS) entry which is preliminary data.</text>
</comment>
<evidence type="ECO:0000256" key="6">
    <source>
        <dbReference type="SAM" id="Phobius"/>
    </source>
</evidence>
<dbReference type="InterPro" id="IPR036259">
    <property type="entry name" value="MFS_trans_sf"/>
</dbReference>
<evidence type="ECO:0000313" key="8">
    <source>
        <dbReference type="Proteomes" id="UP001302745"/>
    </source>
</evidence>
<reference evidence="7" key="1">
    <citation type="journal article" date="2023" name="Mol. Phylogenet. Evol.">
        <title>Genome-scale phylogeny and comparative genomics of the fungal order Sordariales.</title>
        <authorList>
            <person name="Hensen N."/>
            <person name="Bonometti L."/>
            <person name="Westerberg I."/>
            <person name="Brannstrom I.O."/>
            <person name="Guillou S."/>
            <person name="Cros-Aarteil S."/>
            <person name="Calhoun S."/>
            <person name="Haridas S."/>
            <person name="Kuo A."/>
            <person name="Mondo S."/>
            <person name="Pangilinan J."/>
            <person name="Riley R."/>
            <person name="LaButti K."/>
            <person name="Andreopoulos B."/>
            <person name="Lipzen A."/>
            <person name="Chen C."/>
            <person name="Yan M."/>
            <person name="Daum C."/>
            <person name="Ng V."/>
            <person name="Clum A."/>
            <person name="Steindorff A."/>
            <person name="Ohm R.A."/>
            <person name="Martin F."/>
            <person name="Silar P."/>
            <person name="Natvig D.O."/>
            <person name="Lalanne C."/>
            <person name="Gautier V."/>
            <person name="Ament-Velasquez S.L."/>
            <person name="Kruys A."/>
            <person name="Hutchinson M.I."/>
            <person name="Powell A.J."/>
            <person name="Barry K."/>
            <person name="Miller A.N."/>
            <person name="Grigoriev I.V."/>
            <person name="Debuchy R."/>
            <person name="Gladieux P."/>
            <person name="Hiltunen Thoren M."/>
            <person name="Johannesson H."/>
        </authorList>
    </citation>
    <scope>NUCLEOTIDE SEQUENCE</scope>
    <source>
        <strain evidence="7">CBS 538.74</strain>
    </source>
</reference>
<dbReference type="SUPFAM" id="SSF103473">
    <property type="entry name" value="MFS general substrate transporter"/>
    <property type="match status" value="1"/>
</dbReference>